<dbReference type="CDD" id="cd00383">
    <property type="entry name" value="trans_reg_C"/>
    <property type="match status" value="1"/>
</dbReference>
<keyword evidence="2" id="KW-0805">Transcription regulation</keyword>
<evidence type="ECO:0000256" key="4">
    <source>
        <dbReference type="ARBA" id="ARBA00023163"/>
    </source>
</evidence>
<dbReference type="EMBL" id="BAABGM010000003">
    <property type="protein sequence ID" value="GAA4399327.1"/>
    <property type="molecule type" value="Genomic_DNA"/>
</dbReference>
<evidence type="ECO:0000256" key="3">
    <source>
        <dbReference type="ARBA" id="ARBA00023125"/>
    </source>
</evidence>
<dbReference type="InterPro" id="IPR001789">
    <property type="entry name" value="Sig_transdc_resp-reg_receiver"/>
</dbReference>
<protein>
    <submittedName>
        <fullName evidence="9">Response regulator transcription factor</fullName>
    </submittedName>
</protein>
<sequence length="240" mass="26028">MTRRVLVVDDEVEIRAVLRAYLEHDGFAVAEAGTGAEALRRALATDGTAPDVVLLDIGLPDLDGLDVLRTIRRSSDVYVVLVTARADEVDTLVGLGAGADDYVTKPFSPREVVARVGTVMRRSASRGPAAAVDDHVLRFEGLALDPHRRELVAGGDEVHLSTLEFDLLRALASSPGRVFSRAQLLEEVWGYDFFGDERVVDVHVRSLRRALGDDATDPRVIGTVRGVGYKFLLDPMDGAP</sequence>
<feature type="domain" description="Response regulatory" evidence="7">
    <location>
        <begin position="4"/>
        <end position="120"/>
    </location>
</feature>
<dbReference type="InterPro" id="IPR036388">
    <property type="entry name" value="WH-like_DNA-bd_sf"/>
</dbReference>
<dbReference type="PANTHER" id="PTHR48111">
    <property type="entry name" value="REGULATOR OF RPOS"/>
    <property type="match status" value="1"/>
</dbReference>
<dbReference type="Proteomes" id="UP001500945">
    <property type="component" value="Unassembled WGS sequence"/>
</dbReference>
<evidence type="ECO:0000259" key="8">
    <source>
        <dbReference type="PROSITE" id="PS51755"/>
    </source>
</evidence>
<keyword evidence="4" id="KW-0804">Transcription</keyword>
<dbReference type="PROSITE" id="PS50110">
    <property type="entry name" value="RESPONSE_REGULATORY"/>
    <property type="match status" value="1"/>
</dbReference>
<dbReference type="InterPro" id="IPR039420">
    <property type="entry name" value="WalR-like"/>
</dbReference>
<feature type="modified residue" description="4-aspartylphosphate" evidence="5">
    <location>
        <position position="56"/>
    </location>
</feature>
<dbReference type="SMART" id="SM00862">
    <property type="entry name" value="Trans_reg_C"/>
    <property type="match status" value="1"/>
</dbReference>
<dbReference type="Pfam" id="PF00486">
    <property type="entry name" value="Trans_reg_C"/>
    <property type="match status" value="1"/>
</dbReference>
<dbReference type="Gene3D" id="1.10.10.10">
    <property type="entry name" value="Winged helix-like DNA-binding domain superfamily/Winged helix DNA-binding domain"/>
    <property type="match status" value="1"/>
</dbReference>
<feature type="domain" description="OmpR/PhoB-type" evidence="8">
    <location>
        <begin position="134"/>
        <end position="233"/>
    </location>
</feature>
<organism evidence="9 10">
    <name type="scientific">Fodinibacter luteus</name>
    <dbReference type="NCBI Taxonomy" id="552064"/>
    <lineage>
        <taxon>Bacteria</taxon>
        <taxon>Bacillati</taxon>
        <taxon>Actinomycetota</taxon>
        <taxon>Actinomycetes</taxon>
        <taxon>Micrococcales</taxon>
        <taxon>Intrasporangiaceae</taxon>
        <taxon>Fodinibacter (ex Wang et al. 2009)</taxon>
    </lineage>
</organism>
<dbReference type="PANTHER" id="PTHR48111:SF4">
    <property type="entry name" value="DNA-BINDING DUAL TRANSCRIPTIONAL REGULATOR OMPR"/>
    <property type="match status" value="1"/>
</dbReference>
<dbReference type="CDD" id="cd17574">
    <property type="entry name" value="REC_OmpR"/>
    <property type="match status" value="1"/>
</dbReference>
<evidence type="ECO:0000256" key="2">
    <source>
        <dbReference type="ARBA" id="ARBA00023015"/>
    </source>
</evidence>
<accession>A0ABP8K1N4</accession>
<dbReference type="SMART" id="SM00448">
    <property type="entry name" value="REC"/>
    <property type="match status" value="1"/>
</dbReference>
<evidence type="ECO:0000313" key="9">
    <source>
        <dbReference type="EMBL" id="GAA4399327.1"/>
    </source>
</evidence>
<gene>
    <name evidence="9" type="ORF">GCM10023168_06450</name>
</gene>
<dbReference type="InterPro" id="IPR001867">
    <property type="entry name" value="OmpR/PhoB-type_DNA-bd"/>
</dbReference>
<dbReference type="PROSITE" id="PS51755">
    <property type="entry name" value="OMPR_PHOB"/>
    <property type="match status" value="1"/>
</dbReference>
<reference evidence="10" key="1">
    <citation type="journal article" date="2019" name="Int. J. Syst. Evol. Microbiol.">
        <title>The Global Catalogue of Microorganisms (GCM) 10K type strain sequencing project: providing services to taxonomists for standard genome sequencing and annotation.</title>
        <authorList>
            <consortium name="The Broad Institute Genomics Platform"/>
            <consortium name="The Broad Institute Genome Sequencing Center for Infectious Disease"/>
            <person name="Wu L."/>
            <person name="Ma J."/>
        </authorList>
    </citation>
    <scope>NUCLEOTIDE SEQUENCE [LARGE SCALE GENOMIC DNA]</scope>
    <source>
        <strain evidence="10">JCM 17809</strain>
    </source>
</reference>
<evidence type="ECO:0000259" key="7">
    <source>
        <dbReference type="PROSITE" id="PS50110"/>
    </source>
</evidence>
<dbReference type="RefSeq" id="WP_345202197.1">
    <property type="nucleotide sequence ID" value="NZ_BAABGM010000003.1"/>
</dbReference>
<dbReference type="Pfam" id="PF00072">
    <property type="entry name" value="Response_reg"/>
    <property type="match status" value="1"/>
</dbReference>
<name>A0ABP8K1N4_9MICO</name>
<evidence type="ECO:0000256" key="5">
    <source>
        <dbReference type="PROSITE-ProRule" id="PRU00169"/>
    </source>
</evidence>
<evidence type="ECO:0000313" key="10">
    <source>
        <dbReference type="Proteomes" id="UP001500945"/>
    </source>
</evidence>
<dbReference type="Gene3D" id="6.10.250.690">
    <property type="match status" value="1"/>
</dbReference>
<evidence type="ECO:0000256" key="6">
    <source>
        <dbReference type="PROSITE-ProRule" id="PRU01091"/>
    </source>
</evidence>
<dbReference type="InterPro" id="IPR011006">
    <property type="entry name" value="CheY-like_superfamily"/>
</dbReference>
<comment type="caution">
    <text evidence="9">The sequence shown here is derived from an EMBL/GenBank/DDBJ whole genome shotgun (WGS) entry which is preliminary data.</text>
</comment>
<proteinExistence type="predicted"/>
<keyword evidence="1 5" id="KW-0597">Phosphoprotein</keyword>
<dbReference type="Gene3D" id="3.40.50.2300">
    <property type="match status" value="1"/>
</dbReference>
<keyword evidence="3 6" id="KW-0238">DNA-binding</keyword>
<feature type="DNA-binding region" description="OmpR/PhoB-type" evidence="6">
    <location>
        <begin position="134"/>
        <end position="233"/>
    </location>
</feature>
<dbReference type="SUPFAM" id="SSF52172">
    <property type="entry name" value="CheY-like"/>
    <property type="match status" value="1"/>
</dbReference>
<evidence type="ECO:0000256" key="1">
    <source>
        <dbReference type="ARBA" id="ARBA00022553"/>
    </source>
</evidence>
<keyword evidence="10" id="KW-1185">Reference proteome</keyword>